<protein>
    <submittedName>
        <fullName evidence="2">Uncharacterized protein</fullName>
    </submittedName>
</protein>
<reference evidence="2" key="1">
    <citation type="submission" date="2015-04" db="EMBL/GenBank/DDBJ databases">
        <title>The genome sequence of the plant pathogenic Rhizarian Plasmodiophora brassicae reveals insights in its biotrophic life cycle and the origin of chitin synthesis.</title>
        <authorList>
            <person name="Schwelm A."/>
            <person name="Fogelqvist J."/>
            <person name="Knaust A."/>
            <person name="Julke S."/>
            <person name="Lilja T."/>
            <person name="Dhandapani V."/>
            <person name="Bonilla-Rosso G."/>
            <person name="Karlsson M."/>
            <person name="Shevchenko A."/>
            <person name="Choi S.R."/>
            <person name="Kim H.G."/>
            <person name="Park J.Y."/>
            <person name="Lim Y.P."/>
            <person name="Ludwig-Muller J."/>
            <person name="Dixelius C."/>
        </authorList>
    </citation>
    <scope>NUCLEOTIDE SEQUENCE</scope>
    <source>
        <tissue evidence="2">Potato root galls</tissue>
    </source>
</reference>
<keyword evidence="1" id="KW-0175">Coiled coil</keyword>
<evidence type="ECO:0000313" key="2">
    <source>
        <dbReference type="EMBL" id="CRZ02305.1"/>
    </source>
</evidence>
<sequence>EVDWKERMRSEQHVKDRDQCSAIVMAYERLETIVHEQTMAMSDRQRVAEEQRAAVEERHRQDGKLIRQMEETALEYKHHIQTLQAAETVQASRLQQEIQAREIIQVELIRSMASAKTWESTKSILQSELERSDDRFRRKESEVESLREKCHQAELANMNMRLTLGNIKVMAE</sequence>
<name>A0A0H5QJN5_9EUKA</name>
<evidence type="ECO:0000256" key="1">
    <source>
        <dbReference type="SAM" id="Coils"/>
    </source>
</evidence>
<dbReference type="EMBL" id="HACM01001863">
    <property type="protein sequence ID" value="CRZ02305.1"/>
    <property type="molecule type" value="Transcribed_RNA"/>
</dbReference>
<organism evidence="2">
    <name type="scientific">Spongospora subterranea</name>
    <dbReference type="NCBI Taxonomy" id="70186"/>
    <lineage>
        <taxon>Eukaryota</taxon>
        <taxon>Sar</taxon>
        <taxon>Rhizaria</taxon>
        <taxon>Endomyxa</taxon>
        <taxon>Phytomyxea</taxon>
        <taxon>Plasmodiophorida</taxon>
        <taxon>Plasmodiophoridae</taxon>
        <taxon>Spongospora</taxon>
    </lineage>
</organism>
<feature type="coiled-coil region" evidence="1">
    <location>
        <begin position="129"/>
        <end position="156"/>
    </location>
</feature>
<feature type="non-terminal residue" evidence="2">
    <location>
        <position position="172"/>
    </location>
</feature>
<feature type="non-terminal residue" evidence="2">
    <location>
        <position position="1"/>
    </location>
</feature>
<dbReference type="AlphaFoldDB" id="A0A0H5QJN5"/>
<proteinExistence type="predicted"/>
<accession>A0A0H5QJN5</accession>